<organism evidence="1 2">
    <name type="scientific">Perkinsus chesapeaki</name>
    <name type="common">Clam parasite</name>
    <name type="synonym">Perkinsus andrewsi</name>
    <dbReference type="NCBI Taxonomy" id="330153"/>
    <lineage>
        <taxon>Eukaryota</taxon>
        <taxon>Sar</taxon>
        <taxon>Alveolata</taxon>
        <taxon>Perkinsozoa</taxon>
        <taxon>Perkinsea</taxon>
        <taxon>Perkinsida</taxon>
        <taxon>Perkinsidae</taxon>
        <taxon>Perkinsus</taxon>
    </lineage>
</organism>
<dbReference type="EMBL" id="JAAPAO010001362">
    <property type="protein sequence ID" value="KAF4650028.1"/>
    <property type="molecule type" value="Genomic_DNA"/>
</dbReference>
<keyword evidence="2" id="KW-1185">Reference proteome</keyword>
<gene>
    <name evidence="1" type="ORF">FOL47_001509</name>
</gene>
<dbReference type="AlphaFoldDB" id="A0A7J6KS74"/>
<comment type="caution">
    <text evidence="1">The sequence shown here is derived from an EMBL/GenBank/DDBJ whole genome shotgun (WGS) entry which is preliminary data.</text>
</comment>
<protein>
    <submittedName>
        <fullName evidence="1">Uncharacterized protein</fullName>
    </submittedName>
</protein>
<evidence type="ECO:0000313" key="1">
    <source>
        <dbReference type="EMBL" id="KAF4650028.1"/>
    </source>
</evidence>
<accession>A0A7J6KS74</accession>
<reference evidence="1 2" key="1">
    <citation type="submission" date="2020-04" db="EMBL/GenBank/DDBJ databases">
        <title>Perkinsus chesapeaki whole genome sequence.</title>
        <authorList>
            <person name="Bogema D.R."/>
        </authorList>
    </citation>
    <scope>NUCLEOTIDE SEQUENCE [LARGE SCALE GENOMIC DNA]</scope>
    <source>
        <strain evidence="1">ATCC PRA-425</strain>
    </source>
</reference>
<dbReference type="OrthoDB" id="10462085at2759"/>
<evidence type="ECO:0000313" key="2">
    <source>
        <dbReference type="Proteomes" id="UP000591131"/>
    </source>
</evidence>
<dbReference type="Proteomes" id="UP000591131">
    <property type="component" value="Unassembled WGS sequence"/>
</dbReference>
<sequence>TPPREAGYALACTPSYRVGLTEPPECSGQTNEADTMISLYFSNVYIEQEVGFTLAIQVVNPGAAPQPDPETGLSGNAFGIVVRDKEGNTIDANMMVEGMDLLNIPLVGFALAWDSVEAQSVSKLQVVLKITRNMNPGEVLELQIEAPQDVAFAAPSSVVLPENLPASDVAPVSVAGNRLIIRLNRESETQTLVGTTQVNGLREGTVLISFAVKNPSQLPNSNYWILKMFGEDRGLVFQHVFEGYQYGQQSSVPYTATGPSGPSADSTSPISYYIKVLSTVEILLCMILTTH</sequence>
<name>A0A7J6KS74_PERCH</name>
<proteinExistence type="predicted"/>
<feature type="non-terminal residue" evidence="1">
    <location>
        <position position="1"/>
    </location>
</feature>